<keyword evidence="3" id="KW-1185">Reference proteome</keyword>
<dbReference type="EMBL" id="JABXWR010000001">
    <property type="protein sequence ID" value="NVO66219.1"/>
    <property type="molecule type" value="Genomic_DNA"/>
</dbReference>
<reference evidence="2 3" key="1">
    <citation type="submission" date="2020-06" db="EMBL/GenBank/DDBJ databases">
        <title>Methanofollis fontis sp. nov., a methanogen isolated from marine sediments near a cold seep at Four-Way Closure Ridge offshore southwestern Taiwan.</title>
        <authorList>
            <person name="Chen S.-C."/>
            <person name="Teng N.-H."/>
            <person name="Lin Y.-S."/>
            <person name="Lai M.-C."/>
            <person name="Chen H.-H."/>
            <person name="Wang C.-C."/>
        </authorList>
    </citation>
    <scope>NUCLEOTIDE SEQUENCE [LARGE SCALE GENOMIC DNA]</scope>
    <source>
        <strain evidence="2 3">DSM 2702</strain>
    </source>
</reference>
<dbReference type="Gene3D" id="2.60.120.10">
    <property type="entry name" value="Jelly Rolls"/>
    <property type="match status" value="1"/>
</dbReference>
<comment type="caution">
    <text evidence="2">The sequence shown here is derived from an EMBL/GenBank/DDBJ whole genome shotgun (WGS) entry which is preliminary data.</text>
</comment>
<dbReference type="RefSeq" id="WP_176789555.1">
    <property type="nucleotide sequence ID" value="NZ_JABXWR010000001.1"/>
</dbReference>
<dbReference type="InterPro" id="IPR014710">
    <property type="entry name" value="RmlC-like_jellyroll"/>
</dbReference>
<protein>
    <submittedName>
        <fullName evidence="2">Cupin domain-containing protein</fullName>
    </submittedName>
</protein>
<dbReference type="SUPFAM" id="SSF51182">
    <property type="entry name" value="RmlC-like cupins"/>
    <property type="match status" value="1"/>
</dbReference>
<evidence type="ECO:0000313" key="2">
    <source>
        <dbReference type="EMBL" id="NVO66219.1"/>
    </source>
</evidence>
<organism evidence="2 3">
    <name type="scientific">Methanofollis tationis</name>
    <dbReference type="NCBI Taxonomy" id="81417"/>
    <lineage>
        <taxon>Archaea</taxon>
        <taxon>Methanobacteriati</taxon>
        <taxon>Methanobacteriota</taxon>
        <taxon>Stenosarchaea group</taxon>
        <taxon>Methanomicrobia</taxon>
        <taxon>Methanomicrobiales</taxon>
        <taxon>Methanomicrobiaceae</taxon>
        <taxon>Methanofollis</taxon>
    </lineage>
</organism>
<dbReference type="OrthoDB" id="106791at2157"/>
<name>A0A7K4HM04_9EURY</name>
<dbReference type="Proteomes" id="UP000570823">
    <property type="component" value="Unassembled WGS sequence"/>
</dbReference>
<evidence type="ECO:0000313" key="3">
    <source>
        <dbReference type="Proteomes" id="UP000570823"/>
    </source>
</evidence>
<dbReference type="AlphaFoldDB" id="A0A7K4HM04"/>
<proteinExistence type="predicted"/>
<dbReference type="InterPro" id="IPR013096">
    <property type="entry name" value="Cupin_2"/>
</dbReference>
<evidence type="ECO:0000259" key="1">
    <source>
        <dbReference type="Pfam" id="PF07883"/>
    </source>
</evidence>
<accession>A0A7K4HM04</accession>
<sequence>MKESRIVDLFDEAKIIYPEKEVDAKETAWYEHPAFKGVFLKDLIRGKDTGGQFSCHIVMIEKGCEVGNHSHNVQWEFNEAIDGKGVFILGDKEIRFNAGYSFVTPPGVEHTVIAEGKDLYILAKFVPAI</sequence>
<dbReference type="Pfam" id="PF07883">
    <property type="entry name" value="Cupin_2"/>
    <property type="match status" value="1"/>
</dbReference>
<dbReference type="InterPro" id="IPR011051">
    <property type="entry name" value="RmlC_Cupin_sf"/>
</dbReference>
<feature type="domain" description="Cupin type-2" evidence="1">
    <location>
        <begin position="57"/>
        <end position="117"/>
    </location>
</feature>
<gene>
    <name evidence="2" type="ORF">HWN36_02585</name>
</gene>